<dbReference type="Pfam" id="PF02199">
    <property type="entry name" value="SapA"/>
    <property type="match status" value="4"/>
</dbReference>
<dbReference type="PRINTS" id="PR01797">
    <property type="entry name" value="SAPOSIN"/>
</dbReference>
<dbReference type="InterPro" id="IPR051428">
    <property type="entry name" value="Sphingo_Act-Surfact_Prot"/>
</dbReference>
<dbReference type="SMART" id="SM00162">
    <property type="entry name" value="SAPA"/>
    <property type="match status" value="4"/>
</dbReference>
<evidence type="ECO:0000313" key="11">
    <source>
        <dbReference type="Proteomes" id="UP000324629"/>
    </source>
</evidence>
<evidence type="ECO:0000256" key="4">
    <source>
        <dbReference type="ARBA" id="ARBA00022737"/>
    </source>
</evidence>
<evidence type="ECO:0000259" key="9">
    <source>
        <dbReference type="PROSITE" id="PS51110"/>
    </source>
</evidence>
<evidence type="ECO:0000256" key="7">
    <source>
        <dbReference type="SAM" id="SignalP"/>
    </source>
</evidence>
<dbReference type="SUPFAM" id="SSF47862">
    <property type="entry name" value="Saposin"/>
    <property type="match status" value="4"/>
</dbReference>
<feature type="domain" description="Saposin A-type" evidence="9">
    <location>
        <begin position="529"/>
        <end position="569"/>
    </location>
</feature>
<name>A0A5J4NL66_9TREM</name>
<keyword evidence="4" id="KW-0677">Repeat</keyword>
<reference evidence="10 11" key="1">
    <citation type="journal article" date="2019" name="Gigascience">
        <title>Whole-genome sequence of the oriental lung fluke Paragonimus westermani.</title>
        <authorList>
            <person name="Oey H."/>
            <person name="Zakrzewski M."/>
            <person name="Narain K."/>
            <person name="Devi K.R."/>
            <person name="Agatsuma T."/>
            <person name="Nawaratna S."/>
            <person name="Gobert G.N."/>
            <person name="Jones M.K."/>
            <person name="Ragan M.A."/>
            <person name="McManus D.P."/>
            <person name="Krause L."/>
        </authorList>
    </citation>
    <scope>NUCLEOTIDE SEQUENCE [LARGE SCALE GENOMIC DNA]</scope>
    <source>
        <strain evidence="10 11">IND2009</strain>
    </source>
</reference>
<keyword evidence="11" id="KW-1185">Reference proteome</keyword>
<gene>
    <name evidence="10" type="ORF">DEA37_0005475</name>
</gene>
<dbReference type="PANTHER" id="PTHR11480">
    <property type="entry name" value="SAPOSIN-RELATED"/>
    <property type="match status" value="1"/>
</dbReference>
<protein>
    <submittedName>
        <fullName evidence="10">Saposin</fullName>
    </submittedName>
</protein>
<dbReference type="InterPro" id="IPR003119">
    <property type="entry name" value="SAP_A"/>
</dbReference>
<dbReference type="PROSITE" id="PS51110">
    <property type="entry name" value="SAP_A"/>
    <property type="match status" value="4"/>
</dbReference>
<feature type="domain" description="Saposin B-type" evidence="8">
    <location>
        <begin position="137"/>
        <end position="228"/>
    </location>
</feature>
<proteinExistence type="predicted"/>
<dbReference type="InterPro" id="IPR008373">
    <property type="entry name" value="Saposin"/>
</dbReference>
<dbReference type="Proteomes" id="UP000324629">
    <property type="component" value="Unassembled WGS sequence"/>
</dbReference>
<evidence type="ECO:0000256" key="1">
    <source>
        <dbReference type="ARBA" id="ARBA00004613"/>
    </source>
</evidence>
<evidence type="ECO:0000256" key="2">
    <source>
        <dbReference type="ARBA" id="ARBA00022525"/>
    </source>
</evidence>
<feature type="signal peptide" evidence="7">
    <location>
        <begin position="1"/>
        <end position="19"/>
    </location>
</feature>
<keyword evidence="6" id="KW-0325">Glycoprotein</keyword>
<dbReference type="SMART" id="SM00741">
    <property type="entry name" value="SapB"/>
    <property type="match status" value="4"/>
</dbReference>
<sequence>MGLQVCAFLVLVFFGCGWCEKYCDTPRLACRTVFTAIDCGKLSHCESRWKLSKWGKFRTDVSAECTYCLHTANLASIDGSVHRFCGLQNLSLTRRHLCETSANNLKNVLSSQGNSLAICNLLAVCNSHTYLGDLNFSSPICEDCKKIITDVRTLIADNATAIAVTEKLNSLICDPMPTHFQDYCKETIEAHVPALFHLIDMHIPVDLYPEADLFTAPPVTHTKCGKESQFSWINRPSERDHPMWTSMDRLLNSASELHNAPSCEQCQAVFEQVRSTLKDPVVQEQVKKMVAEHFCSVLPTFLRSVCDKAVEEDFDKIIQQMDTVSTKQACAMFGMCVIQPGDRKQIQVRVKPGIPLPGVCQLCELVIDKLMDLLPEKPTEDAIQQALSKVCLLVPQSHKKRCEHFVEQYAAKIVEAIIRGTAAEVICYGLGLCGPLSGPPVVSVPLTNAYCDTCKFLVTVAEHQLTQNQTEAQIKSLASRLCQVLPQTYVEECNQLVDKYTPLVLEYLTQSMQPDVVCQKIGLCSPEQGSIHSSICLRGPSYWCSSPEAAILCNAVDHCKRFSQIFQVEKEAQQRCETQDLEKICNSLELVAKCGKQTECLNRGMVHYLQMITGHLAPKPQLADPNTDIFNCTICAQLVSQWKLQRKLFTRPIINNRTCLRYSSKADRDQCQLVVADRYKILEQLATSTNAVEDMCRKLTLCQAKHATALILACADGPSYWCASRRNAELCGTMHFCKALGSFGDASRDSKPVNVNLDIFGVNVCAWGATYWCQSEENARKCNALQHCKTHVWRDQSPISTSKPQPVGASPCTWGPAYWCANEENARSCGPHAVRHCRRMSIVNLAPVN</sequence>
<accession>A0A5J4NL66</accession>
<feature type="domain" description="Saposin A-type" evidence="9">
    <location>
        <begin position="707"/>
        <end position="747"/>
    </location>
</feature>
<dbReference type="InterPro" id="IPR008138">
    <property type="entry name" value="SapB_2"/>
</dbReference>
<keyword evidence="5" id="KW-1015">Disulfide bond</keyword>
<dbReference type="GO" id="GO:0016020">
    <property type="term" value="C:membrane"/>
    <property type="evidence" value="ECO:0007669"/>
    <property type="project" value="GOC"/>
</dbReference>
<dbReference type="EMBL" id="QNGE01002036">
    <property type="protein sequence ID" value="KAA3676346.1"/>
    <property type="molecule type" value="Genomic_DNA"/>
</dbReference>
<comment type="subcellular location">
    <subcellularLocation>
        <location evidence="1">Secreted</location>
    </subcellularLocation>
</comment>
<dbReference type="Pfam" id="PF05184">
    <property type="entry name" value="SapB_1"/>
    <property type="match status" value="2"/>
</dbReference>
<dbReference type="FunFam" id="1.10.225.10:FF:000002">
    <property type="entry name" value="prosaposin isoform X2"/>
    <property type="match status" value="1"/>
</dbReference>
<dbReference type="InterPro" id="IPR007856">
    <property type="entry name" value="SapB_1"/>
</dbReference>
<feature type="domain" description="Saposin B-type" evidence="8">
    <location>
        <begin position="259"/>
        <end position="340"/>
    </location>
</feature>
<dbReference type="InterPro" id="IPR008139">
    <property type="entry name" value="SaposinB_dom"/>
</dbReference>
<dbReference type="Gene3D" id="1.10.225.10">
    <property type="entry name" value="Saposin-like"/>
    <property type="match status" value="4"/>
</dbReference>
<dbReference type="PROSITE" id="PS50015">
    <property type="entry name" value="SAP_B"/>
    <property type="match status" value="4"/>
</dbReference>
<dbReference type="GO" id="GO:0005576">
    <property type="term" value="C:extracellular region"/>
    <property type="evidence" value="ECO:0007669"/>
    <property type="project" value="UniProtKB-SubCell"/>
</dbReference>
<keyword evidence="3 7" id="KW-0732">Signal</keyword>
<dbReference type="Pfam" id="PF03489">
    <property type="entry name" value="SapB_2"/>
    <property type="match status" value="2"/>
</dbReference>
<feature type="domain" description="Saposin A-type" evidence="9">
    <location>
        <begin position="805"/>
        <end position="847"/>
    </location>
</feature>
<evidence type="ECO:0000259" key="8">
    <source>
        <dbReference type="PROSITE" id="PS50015"/>
    </source>
</evidence>
<evidence type="ECO:0000256" key="3">
    <source>
        <dbReference type="ARBA" id="ARBA00022729"/>
    </source>
</evidence>
<evidence type="ECO:0000256" key="5">
    <source>
        <dbReference type="ARBA" id="ARBA00023157"/>
    </source>
</evidence>
<comment type="caution">
    <text evidence="10">The sequence shown here is derived from an EMBL/GenBank/DDBJ whole genome shotgun (WGS) entry which is preliminary data.</text>
</comment>
<dbReference type="GO" id="GO:0006665">
    <property type="term" value="P:sphingolipid metabolic process"/>
    <property type="evidence" value="ECO:0007669"/>
    <property type="project" value="InterPro"/>
</dbReference>
<evidence type="ECO:0000256" key="6">
    <source>
        <dbReference type="ARBA" id="ARBA00023180"/>
    </source>
</evidence>
<dbReference type="InterPro" id="IPR011001">
    <property type="entry name" value="Saposin-like"/>
</dbReference>
<feature type="domain" description="Saposin B-type" evidence="8">
    <location>
        <begin position="447"/>
        <end position="528"/>
    </location>
</feature>
<evidence type="ECO:0000313" key="10">
    <source>
        <dbReference type="EMBL" id="KAA3676346.1"/>
    </source>
</evidence>
<feature type="domain" description="Saposin B-type" evidence="8">
    <location>
        <begin position="356"/>
        <end position="437"/>
    </location>
</feature>
<dbReference type="GO" id="GO:0005764">
    <property type="term" value="C:lysosome"/>
    <property type="evidence" value="ECO:0007669"/>
    <property type="project" value="InterPro"/>
</dbReference>
<keyword evidence="2" id="KW-0964">Secreted</keyword>
<dbReference type="PANTHER" id="PTHR11480:SF3">
    <property type="entry name" value="BCDNA.GH08312"/>
    <property type="match status" value="1"/>
</dbReference>
<dbReference type="AlphaFoldDB" id="A0A5J4NL66"/>
<feature type="chain" id="PRO_5023805070" evidence="7">
    <location>
        <begin position="20"/>
        <end position="849"/>
    </location>
</feature>
<feature type="domain" description="Saposin A-type" evidence="9">
    <location>
        <begin position="758"/>
        <end position="798"/>
    </location>
</feature>
<organism evidence="10 11">
    <name type="scientific">Paragonimus westermani</name>
    <dbReference type="NCBI Taxonomy" id="34504"/>
    <lineage>
        <taxon>Eukaryota</taxon>
        <taxon>Metazoa</taxon>
        <taxon>Spiralia</taxon>
        <taxon>Lophotrochozoa</taxon>
        <taxon>Platyhelminthes</taxon>
        <taxon>Trematoda</taxon>
        <taxon>Digenea</taxon>
        <taxon>Plagiorchiida</taxon>
        <taxon>Troglotremata</taxon>
        <taxon>Troglotrematidae</taxon>
        <taxon>Paragonimus</taxon>
    </lineage>
</organism>